<reference evidence="1" key="1">
    <citation type="journal article" date="2020" name="Stud. Mycol.">
        <title>101 Dothideomycetes genomes: a test case for predicting lifestyles and emergence of pathogens.</title>
        <authorList>
            <person name="Haridas S."/>
            <person name="Albert R."/>
            <person name="Binder M."/>
            <person name="Bloem J."/>
            <person name="Labutti K."/>
            <person name="Salamov A."/>
            <person name="Andreopoulos B."/>
            <person name="Baker S."/>
            <person name="Barry K."/>
            <person name="Bills G."/>
            <person name="Bluhm B."/>
            <person name="Cannon C."/>
            <person name="Castanera R."/>
            <person name="Culley D."/>
            <person name="Daum C."/>
            <person name="Ezra D."/>
            <person name="Gonzalez J."/>
            <person name="Henrissat B."/>
            <person name="Kuo A."/>
            <person name="Liang C."/>
            <person name="Lipzen A."/>
            <person name="Lutzoni F."/>
            <person name="Magnuson J."/>
            <person name="Mondo S."/>
            <person name="Nolan M."/>
            <person name="Ohm R."/>
            <person name="Pangilinan J."/>
            <person name="Park H.-J."/>
            <person name="Ramirez L."/>
            <person name="Alfaro M."/>
            <person name="Sun H."/>
            <person name="Tritt A."/>
            <person name="Yoshinaga Y."/>
            <person name="Zwiers L.-H."/>
            <person name="Turgeon B."/>
            <person name="Goodwin S."/>
            <person name="Spatafora J."/>
            <person name="Crous P."/>
            <person name="Grigoriev I."/>
        </authorList>
    </citation>
    <scope>NUCLEOTIDE SEQUENCE</scope>
    <source>
        <strain evidence="1">CBS 113979</strain>
    </source>
</reference>
<evidence type="ECO:0000313" key="1">
    <source>
        <dbReference type="EMBL" id="KAF1991526.1"/>
    </source>
</evidence>
<organism evidence="1 2">
    <name type="scientific">Aulographum hederae CBS 113979</name>
    <dbReference type="NCBI Taxonomy" id="1176131"/>
    <lineage>
        <taxon>Eukaryota</taxon>
        <taxon>Fungi</taxon>
        <taxon>Dikarya</taxon>
        <taxon>Ascomycota</taxon>
        <taxon>Pezizomycotina</taxon>
        <taxon>Dothideomycetes</taxon>
        <taxon>Pleosporomycetidae</taxon>
        <taxon>Aulographales</taxon>
        <taxon>Aulographaceae</taxon>
    </lineage>
</organism>
<proteinExistence type="predicted"/>
<dbReference type="EMBL" id="ML977139">
    <property type="protein sequence ID" value="KAF1991526.1"/>
    <property type="molecule type" value="Genomic_DNA"/>
</dbReference>
<name>A0A6G1HE60_9PEZI</name>
<gene>
    <name evidence="1" type="ORF">K402DRAFT_388928</name>
</gene>
<evidence type="ECO:0000313" key="2">
    <source>
        <dbReference type="Proteomes" id="UP000800041"/>
    </source>
</evidence>
<sequence length="135" mass="13763">MSPLGIASGTSGTVVGAQALRSIAHNGLFTRSSRRCRPPAFIVESAYGRIGGRTACFVRGADIDAIGLDITASSGTTGRADCAAFGEVAGTACSVDDLEIGVAAVEGREGIHGLRRYEGEQENCSAKKKAALCDG</sequence>
<dbReference type="Proteomes" id="UP000800041">
    <property type="component" value="Unassembled WGS sequence"/>
</dbReference>
<accession>A0A6G1HE60</accession>
<keyword evidence="2" id="KW-1185">Reference proteome</keyword>
<protein>
    <submittedName>
        <fullName evidence="1">Uncharacterized protein</fullName>
    </submittedName>
</protein>
<dbReference type="AlphaFoldDB" id="A0A6G1HE60"/>